<feature type="domain" description="PAS" evidence="8">
    <location>
        <begin position="892"/>
        <end position="935"/>
    </location>
</feature>
<evidence type="ECO:0000256" key="4">
    <source>
        <dbReference type="ARBA" id="ARBA00022679"/>
    </source>
</evidence>
<accession>A0A515D8Q0</accession>
<comment type="catalytic activity">
    <reaction evidence="1">
        <text>L-glutamyl-[protein] + S-adenosyl-L-methionine = [protein]-L-glutamate 5-O-methyl ester + S-adenosyl-L-homocysteine</text>
        <dbReference type="Rhea" id="RHEA:24452"/>
        <dbReference type="Rhea" id="RHEA-COMP:10208"/>
        <dbReference type="Rhea" id="RHEA-COMP:10311"/>
        <dbReference type="ChEBI" id="CHEBI:29973"/>
        <dbReference type="ChEBI" id="CHEBI:57856"/>
        <dbReference type="ChEBI" id="CHEBI:59789"/>
        <dbReference type="ChEBI" id="CHEBI:82795"/>
        <dbReference type="EC" id="2.1.1.80"/>
    </reaction>
</comment>
<evidence type="ECO:0000259" key="8">
    <source>
        <dbReference type="PROSITE" id="PS50112"/>
    </source>
</evidence>
<dbReference type="GO" id="GO:0006935">
    <property type="term" value="P:chemotaxis"/>
    <property type="evidence" value="ECO:0007669"/>
    <property type="project" value="UniProtKB-UniRule"/>
</dbReference>
<evidence type="ECO:0000259" key="9">
    <source>
        <dbReference type="PROSITE" id="PS50122"/>
    </source>
</evidence>
<keyword evidence="5" id="KW-0949">S-adenosyl-L-methionine</keyword>
<dbReference type="Pfam" id="PF01739">
    <property type="entry name" value="CheR"/>
    <property type="match status" value="1"/>
</dbReference>
<evidence type="ECO:0000313" key="11">
    <source>
        <dbReference type="EMBL" id="QDL36782.1"/>
    </source>
</evidence>
<proteinExistence type="predicted"/>
<feature type="active site" evidence="6">
    <location>
        <position position="163"/>
    </location>
</feature>
<dbReference type="SUPFAM" id="SSF55785">
    <property type="entry name" value="PYP-like sensor domain (PAS domain)"/>
    <property type="match status" value="1"/>
</dbReference>
<dbReference type="EMBL" id="CP035503">
    <property type="protein sequence ID" value="QDL36782.1"/>
    <property type="molecule type" value="Genomic_DNA"/>
</dbReference>
<dbReference type="Gene3D" id="3.30.450.20">
    <property type="entry name" value="PAS domain"/>
    <property type="match status" value="2"/>
</dbReference>
<dbReference type="InterPro" id="IPR013767">
    <property type="entry name" value="PAS_fold"/>
</dbReference>
<feature type="domain" description="CheB-type methylesterase" evidence="9">
    <location>
        <begin position="30"/>
        <end position="221"/>
    </location>
</feature>
<feature type="region of interest" description="Disordered" evidence="7">
    <location>
        <begin position="1"/>
        <end position="24"/>
    </location>
</feature>
<dbReference type="CDD" id="cd00130">
    <property type="entry name" value="PAS"/>
    <property type="match status" value="1"/>
</dbReference>
<organism evidence="11 12">
    <name type="scientific">Rhodoferax sediminis</name>
    <dbReference type="NCBI Taxonomy" id="2509614"/>
    <lineage>
        <taxon>Bacteria</taxon>
        <taxon>Pseudomonadati</taxon>
        <taxon>Pseudomonadota</taxon>
        <taxon>Betaproteobacteria</taxon>
        <taxon>Burkholderiales</taxon>
        <taxon>Comamonadaceae</taxon>
        <taxon>Rhodoferax</taxon>
    </lineage>
</organism>
<dbReference type="GO" id="GO:0008984">
    <property type="term" value="F:protein-glutamate methylesterase activity"/>
    <property type="evidence" value="ECO:0007669"/>
    <property type="project" value="InterPro"/>
</dbReference>
<dbReference type="Gene3D" id="3.40.50.180">
    <property type="entry name" value="Methylesterase CheB, C-terminal domain"/>
    <property type="match status" value="1"/>
</dbReference>
<reference evidence="11 12" key="1">
    <citation type="submission" date="2019-01" db="EMBL/GenBank/DDBJ databases">
        <title>Genomic insights into a novel species Rhodoferax sp.</title>
        <authorList>
            <person name="Jin L."/>
        </authorList>
    </citation>
    <scope>NUCLEOTIDE SEQUENCE [LARGE SCALE GENOMIC DNA]</scope>
    <source>
        <strain evidence="11 12">CHu59-6-5</strain>
    </source>
</reference>
<dbReference type="Proteomes" id="UP000316798">
    <property type="component" value="Chromosome"/>
</dbReference>
<dbReference type="Gene3D" id="3.40.50.150">
    <property type="entry name" value="Vaccinia Virus protein VP39"/>
    <property type="match status" value="1"/>
</dbReference>
<dbReference type="SMART" id="SM00091">
    <property type="entry name" value="PAS"/>
    <property type="match status" value="2"/>
</dbReference>
<dbReference type="AlphaFoldDB" id="A0A515D8Q0"/>
<evidence type="ECO:0000313" key="12">
    <source>
        <dbReference type="Proteomes" id="UP000316798"/>
    </source>
</evidence>
<dbReference type="PROSITE" id="PS50123">
    <property type="entry name" value="CHER"/>
    <property type="match status" value="1"/>
</dbReference>
<dbReference type="PANTHER" id="PTHR24422">
    <property type="entry name" value="CHEMOTAXIS PROTEIN METHYLTRANSFERASE"/>
    <property type="match status" value="1"/>
</dbReference>
<dbReference type="EC" id="2.1.1.80" evidence="2"/>
<dbReference type="SUPFAM" id="SSF52738">
    <property type="entry name" value="Methylesterase CheB, C-terminal domain"/>
    <property type="match status" value="1"/>
</dbReference>
<dbReference type="GO" id="GO:0008983">
    <property type="term" value="F:protein-glutamate O-methyltransferase activity"/>
    <property type="evidence" value="ECO:0007669"/>
    <property type="project" value="UniProtKB-EC"/>
</dbReference>
<dbReference type="PROSITE" id="PS50122">
    <property type="entry name" value="CHEB"/>
    <property type="match status" value="1"/>
</dbReference>
<dbReference type="InterPro" id="IPR029063">
    <property type="entry name" value="SAM-dependent_MTases_sf"/>
</dbReference>
<keyword evidence="3" id="KW-0489">Methyltransferase</keyword>
<evidence type="ECO:0000256" key="1">
    <source>
        <dbReference type="ARBA" id="ARBA00001541"/>
    </source>
</evidence>
<dbReference type="GO" id="GO:0006355">
    <property type="term" value="P:regulation of DNA-templated transcription"/>
    <property type="evidence" value="ECO:0007669"/>
    <property type="project" value="InterPro"/>
</dbReference>
<keyword evidence="12" id="KW-1185">Reference proteome</keyword>
<dbReference type="InterPro" id="IPR035909">
    <property type="entry name" value="CheB_C"/>
</dbReference>
<dbReference type="SUPFAM" id="SSF53335">
    <property type="entry name" value="S-adenosyl-L-methionine-dependent methyltransferases"/>
    <property type="match status" value="1"/>
</dbReference>
<protein>
    <recommendedName>
        <fullName evidence="2">protein-glutamate O-methyltransferase</fullName>
        <ecNumber evidence="2">2.1.1.80</ecNumber>
    </recommendedName>
</protein>
<feature type="region of interest" description="Disordered" evidence="7">
    <location>
        <begin position="706"/>
        <end position="728"/>
    </location>
</feature>
<evidence type="ECO:0000256" key="6">
    <source>
        <dbReference type="PROSITE-ProRule" id="PRU00050"/>
    </source>
</evidence>
<keyword evidence="6" id="KW-0378">Hydrolase</keyword>
<dbReference type="InterPro" id="IPR000780">
    <property type="entry name" value="CheR_MeTrfase"/>
</dbReference>
<dbReference type="InterPro" id="IPR036804">
    <property type="entry name" value="CheR_N_sf"/>
</dbReference>
<dbReference type="Pfam" id="PF00989">
    <property type="entry name" value="PAS"/>
    <property type="match status" value="1"/>
</dbReference>
<name>A0A515D8Q0_9BURK</name>
<evidence type="ECO:0000256" key="2">
    <source>
        <dbReference type="ARBA" id="ARBA00012534"/>
    </source>
</evidence>
<dbReference type="KEGG" id="rhf:EUB48_05325"/>
<dbReference type="InterPro" id="IPR035965">
    <property type="entry name" value="PAS-like_dom_sf"/>
</dbReference>
<evidence type="ECO:0000256" key="3">
    <source>
        <dbReference type="ARBA" id="ARBA00022603"/>
    </source>
</evidence>
<feature type="active site" evidence="6">
    <location>
        <position position="42"/>
    </location>
</feature>
<dbReference type="GO" id="GO:0000156">
    <property type="term" value="F:phosphorelay response regulator activity"/>
    <property type="evidence" value="ECO:0007669"/>
    <property type="project" value="InterPro"/>
</dbReference>
<dbReference type="Pfam" id="PF13596">
    <property type="entry name" value="PAS_10"/>
    <property type="match status" value="1"/>
</dbReference>
<dbReference type="GO" id="GO:0005737">
    <property type="term" value="C:cytoplasm"/>
    <property type="evidence" value="ECO:0007669"/>
    <property type="project" value="InterPro"/>
</dbReference>
<sequence>MTTTQKGSAPEHPAPESGKSSEAQPPVELAAADFPIVGIGASAGGLAAIEAFFSGMPADSDPGMAFVLVQHLAPDHTSILTELVQRTTRMKVFEVQDGMAVQVNCVYIIPPNRDMAFLNGTLQLLEPSAPRGHRLPIDFLFRSLAQDQHERAIGIVLSGTGSDGTLGVRAIKGEGGMVMVQNPDSCEFDGMPRSAVATGLVDYELPPAEMAVQLLAYVGHAFGKPPRVATVAAPQNENALKKIFILLHTQTGHDFSHYKTSTIYRRIERRMAVHQVDSIDSYVKYLQQTPLEAQELFRDLLIGVTNFFRDPEAFEVLEKQVIPKLFDGKTAGAVIRVWSAGCSTGEEAYSIAILLQERLDLLRQSYKVQLFATDIDSRAIATARAGIYPANIAGDISPARLARFFTAESDGSAYRVRKGLRDMLVFSEHDLIKDPPFSKLDLISCRNVLIYMGTDLQKKLIALFHYALMPGGMLFLGTSETVGELSGLFAVLDRKAKVYQSKEDFQGPKRTAISRVLSHLQPATARNGVRALMAGPTTLPTRKPSLRELTEQALLQQVSPAGALVNDQGDILYLHGRTGMFLEPAAGDAGINNILKMSREGLRRDLTTALHKAAITNERVRTPGLRVKTNGHFTLVNLTVCPLTQGVATALESSLFLVILEEAPAPDAHEGPQAVLPFIADKDAGAQIAELNEEIRTQEEHLHAANEELETSNEELKSSNEELQSVNEELQSTNEELETSKEELQSINEELATVNTELQTKVTDLSRANNDMNNLLAGTGIGTVFVDHDLRILRFTPAATPIIHLIQSDVGRPIAHLASNLVGYDNLVADSQSVLKTLLPKEIDVMTTEGKSYTLRILPYRTLDNVIEGAVITFVEITEMVRAREALRAANELARLAVVVRDAFDAITVQDLDGRIIAWNPGAVRMYGWTETEALKMNVRSRIPAALQQESLASMHRLSHSETLEPYQTQRIAKDGSIKDISLTSTALVNESGQMYAIATTERTLAPKITQAVEARNASPE</sequence>
<dbReference type="CDD" id="cd16434">
    <property type="entry name" value="CheB-CheR_fusion"/>
    <property type="match status" value="1"/>
</dbReference>
<dbReference type="Pfam" id="PF01339">
    <property type="entry name" value="CheB_methylest"/>
    <property type="match status" value="1"/>
</dbReference>
<dbReference type="Gene3D" id="1.10.155.10">
    <property type="entry name" value="Chemotaxis receptor methyltransferase CheR, N-terminal domain"/>
    <property type="match status" value="1"/>
</dbReference>
<dbReference type="RefSeq" id="WP_142817944.1">
    <property type="nucleotide sequence ID" value="NZ_CP035503.1"/>
</dbReference>
<dbReference type="PROSITE" id="PS50112">
    <property type="entry name" value="PAS"/>
    <property type="match status" value="1"/>
</dbReference>
<dbReference type="Pfam" id="PF03705">
    <property type="entry name" value="CheR_N"/>
    <property type="match status" value="1"/>
</dbReference>
<dbReference type="InterPro" id="IPR000014">
    <property type="entry name" value="PAS"/>
</dbReference>
<dbReference type="InterPro" id="IPR022642">
    <property type="entry name" value="CheR_C"/>
</dbReference>
<dbReference type="OrthoDB" id="9816309at2"/>
<dbReference type="InterPro" id="IPR000673">
    <property type="entry name" value="Sig_transdc_resp-reg_Me-estase"/>
</dbReference>
<evidence type="ECO:0000256" key="7">
    <source>
        <dbReference type="SAM" id="MobiDB-lite"/>
    </source>
</evidence>
<feature type="active site" evidence="6">
    <location>
        <position position="71"/>
    </location>
</feature>
<feature type="domain" description="CheR-type methyltransferase" evidence="10">
    <location>
        <begin position="228"/>
        <end position="504"/>
    </location>
</feature>
<dbReference type="InterPro" id="IPR050903">
    <property type="entry name" value="Bact_Chemotaxis_MeTrfase"/>
</dbReference>
<evidence type="ECO:0000256" key="5">
    <source>
        <dbReference type="ARBA" id="ARBA00022691"/>
    </source>
</evidence>
<dbReference type="InterPro" id="IPR022641">
    <property type="entry name" value="CheR_N"/>
</dbReference>
<dbReference type="NCBIfam" id="TIGR00229">
    <property type="entry name" value="sensory_box"/>
    <property type="match status" value="1"/>
</dbReference>
<evidence type="ECO:0000259" key="10">
    <source>
        <dbReference type="PROSITE" id="PS50123"/>
    </source>
</evidence>
<keyword evidence="4" id="KW-0808">Transferase</keyword>
<gene>
    <name evidence="11" type="ORF">EUB48_05325</name>
</gene>
<keyword evidence="6" id="KW-0145">Chemotaxis</keyword>
<dbReference type="PRINTS" id="PR00996">
    <property type="entry name" value="CHERMTFRASE"/>
</dbReference>
<dbReference type="SUPFAM" id="SSF47757">
    <property type="entry name" value="Chemotaxis receptor methyltransferase CheR, N-terminal domain"/>
    <property type="match status" value="1"/>
</dbReference>
<dbReference type="SMART" id="SM00138">
    <property type="entry name" value="MeTrc"/>
    <property type="match status" value="1"/>
</dbReference>
<dbReference type="PANTHER" id="PTHR24422:SF27">
    <property type="entry name" value="PROTEIN-GLUTAMATE O-METHYLTRANSFERASE"/>
    <property type="match status" value="1"/>
</dbReference>
<dbReference type="GO" id="GO:0032259">
    <property type="term" value="P:methylation"/>
    <property type="evidence" value="ECO:0007669"/>
    <property type="project" value="UniProtKB-KW"/>
</dbReference>